<reference evidence="5 6" key="1">
    <citation type="submission" date="2020-08" db="EMBL/GenBank/DDBJ databases">
        <title>Genomic Encyclopedia of Type Strains, Phase III (KMG-III): the genomes of soil and plant-associated and newly described type strains.</title>
        <authorList>
            <person name="Whitman W."/>
        </authorList>
    </citation>
    <scope>NUCLEOTIDE SEQUENCE [LARGE SCALE GENOMIC DNA]</scope>
    <source>
        <strain evidence="5 6">CECT 5862</strain>
    </source>
</reference>
<proteinExistence type="inferred from homology"/>
<accession>A0A7W5FQC0</accession>
<dbReference type="EMBL" id="JACHXK010000017">
    <property type="protein sequence ID" value="MBB3113291.1"/>
    <property type="molecule type" value="Genomic_DNA"/>
</dbReference>
<evidence type="ECO:0000313" key="6">
    <source>
        <dbReference type="Proteomes" id="UP000570361"/>
    </source>
</evidence>
<comment type="caution">
    <text evidence="5">The sequence shown here is derived from an EMBL/GenBank/DDBJ whole genome shotgun (WGS) entry which is preliminary data.</text>
</comment>
<dbReference type="InterPro" id="IPR004995">
    <property type="entry name" value="Spore_Ger"/>
</dbReference>
<feature type="transmembrane region" description="Helical" evidence="4">
    <location>
        <begin position="445"/>
        <end position="466"/>
    </location>
</feature>
<keyword evidence="4" id="KW-1133">Transmembrane helix</keyword>
<keyword evidence="4" id="KW-0812">Transmembrane</keyword>
<dbReference type="Pfam" id="PF03323">
    <property type="entry name" value="GerA"/>
    <property type="match status" value="1"/>
</dbReference>
<dbReference type="PIRSF" id="PIRSF005690">
    <property type="entry name" value="GerBA"/>
    <property type="match status" value="1"/>
</dbReference>
<name>A0A7W5FQC0_9BACL</name>
<feature type="compositionally biased region" description="Basic residues" evidence="3">
    <location>
        <begin position="8"/>
        <end position="25"/>
    </location>
</feature>
<comment type="similarity">
    <text evidence="1">Belongs to the GerABKA family.</text>
</comment>
<keyword evidence="6" id="KW-1185">Reference proteome</keyword>
<evidence type="ECO:0000256" key="3">
    <source>
        <dbReference type="SAM" id="MobiDB-lite"/>
    </source>
</evidence>
<feature type="transmembrane region" description="Helical" evidence="4">
    <location>
        <begin position="418"/>
        <end position="438"/>
    </location>
</feature>
<keyword evidence="2 4" id="KW-0472">Membrane</keyword>
<dbReference type="AlphaFoldDB" id="A0A7W5FQC0"/>
<sequence length="522" mass="58221">MVTMFYRSGRRNSRHRYQQGKHKRQQNNDREAIPLVSSINANLDRIAGILKAPEDLVVRSFKIGVNRHACAIICIDGLVDKALIQNQVIDPLLHHFTEQQVDSANKIATLVVDEVLTSFDIGENETYEDSIGSLLSGDSVLLIEGLATAIIIGSSGWNSRSVEEPQTESIIRGPREGFVEDIRTNTSLIRRRLREPNLRLITYKLGERARRTVVMMYIEGIVHPDLVEEAKRRIESIEIDDVEGSGTIEQWMSDSFLSPFPLIANTERPDKVTGGLLQGRIGILVDGDPFALVLPITFSSNLQSPEDYYQNWLIATLTRIMRLGAAFLATFLPALYISLLEFHHGMIPSKLAFSIAGAREGVPFPAVVEAFIMEITLELLREAGIRLPKPIGQTIGIVGGLVIGEAAVSAGIVSPVMVIVVAVTAISSFSFPSYSFAISLRMVRFAIMIAAAFFGLYGIILSYIMINIHFVNLYSFGIPYSTPFAPLFWGDWKDIILRAPVEYLKDRPRMLQTRDSIRMKRK</sequence>
<dbReference type="InterPro" id="IPR050768">
    <property type="entry name" value="UPF0353/GerABKA_families"/>
</dbReference>
<protein>
    <submittedName>
        <fullName evidence="5">Spore germination protein</fullName>
    </submittedName>
</protein>
<dbReference type="GO" id="GO:0009847">
    <property type="term" value="P:spore germination"/>
    <property type="evidence" value="ECO:0007669"/>
    <property type="project" value="InterPro"/>
</dbReference>
<dbReference type="GO" id="GO:0016020">
    <property type="term" value="C:membrane"/>
    <property type="evidence" value="ECO:0007669"/>
    <property type="project" value="InterPro"/>
</dbReference>
<dbReference type="Proteomes" id="UP000570361">
    <property type="component" value="Unassembled WGS sequence"/>
</dbReference>
<evidence type="ECO:0000313" key="5">
    <source>
        <dbReference type="EMBL" id="MBB3113291.1"/>
    </source>
</evidence>
<dbReference type="PANTHER" id="PTHR22550">
    <property type="entry name" value="SPORE GERMINATION PROTEIN"/>
    <property type="match status" value="1"/>
</dbReference>
<dbReference type="PANTHER" id="PTHR22550:SF5">
    <property type="entry name" value="LEUCINE ZIPPER PROTEIN 4"/>
    <property type="match status" value="1"/>
</dbReference>
<feature type="transmembrane region" description="Helical" evidence="4">
    <location>
        <begin position="323"/>
        <end position="342"/>
    </location>
</feature>
<organism evidence="5 6">
    <name type="scientific">Paenibacillus phyllosphaerae</name>
    <dbReference type="NCBI Taxonomy" id="274593"/>
    <lineage>
        <taxon>Bacteria</taxon>
        <taxon>Bacillati</taxon>
        <taxon>Bacillota</taxon>
        <taxon>Bacilli</taxon>
        <taxon>Bacillales</taxon>
        <taxon>Paenibacillaceae</taxon>
        <taxon>Paenibacillus</taxon>
    </lineage>
</organism>
<gene>
    <name evidence="5" type="ORF">FHS18_005394</name>
</gene>
<evidence type="ECO:0000256" key="1">
    <source>
        <dbReference type="ARBA" id="ARBA00005278"/>
    </source>
</evidence>
<feature type="region of interest" description="Disordered" evidence="3">
    <location>
        <begin position="1"/>
        <end position="30"/>
    </location>
</feature>
<evidence type="ECO:0000256" key="2">
    <source>
        <dbReference type="ARBA" id="ARBA00023136"/>
    </source>
</evidence>
<evidence type="ECO:0000256" key="4">
    <source>
        <dbReference type="SAM" id="Phobius"/>
    </source>
</evidence>